<organism evidence="1 2">
    <name type="scientific">Puccinia striiformis f. sp. tritici</name>
    <dbReference type="NCBI Taxonomy" id="168172"/>
    <lineage>
        <taxon>Eukaryota</taxon>
        <taxon>Fungi</taxon>
        <taxon>Dikarya</taxon>
        <taxon>Basidiomycota</taxon>
        <taxon>Pucciniomycotina</taxon>
        <taxon>Pucciniomycetes</taxon>
        <taxon>Pucciniales</taxon>
        <taxon>Pucciniaceae</taxon>
        <taxon>Puccinia</taxon>
    </lineage>
</organism>
<dbReference type="Proteomes" id="UP001060170">
    <property type="component" value="Chromosome 17"/>
</dbReference>
<reference evidence="1 2" key="3">
    <citation type="journal article" date="2022" name="Microbiol. Spectr.">
        <title>Folding features and dynamics of 3D genome architecture in plant fungal pathogens.</title>
        <authorList>
            <person name="Xia C."/>
        </authorList>
    </citation>
    <scope>NUCLEOTIDE SEQUENCE [LARGE SCALE GENOMIC DNA]</scope>
    <source>
        <strain evidence="1 2">93-210</strain>
    </source>
</reference>
<comment type="caution">
    <text evidence="1">The sequence shown here is derived from an EMBL/GenBank/DDBJ whole genome shotgun (WGS) entry which is preliminary data.</text>
</comment>
<evidence type="ECO:0000313" key="2">
    <source>
        <dbReference type="Proteomes" id="UP001060170"/>
    </source>
</evidence>
<keyword evidence="2" id="KW-1185">Reference proteome</keyword>
<proteinExistence type="predicted"/>
<protein>
    <submittedName>
        <fullName evidence="1">Uncharacterized protein</fullName>
    </submittedName>
</protein>
<name>A0ACC0DRQ9_9BASI</name>
<reference evidence="2" key="2">
    <citation type="journal article" date="2018" name="Mol. Plant Microbe Interact.">
        <title>Genome sequence resources for the wheat stripe rust pathogen (Puccinia striiformis f. sp. tritici) and the barley stripe rust pathogen (Puccinia striiformis f. sp. hordei).</title>
        <authorList>
            <person name="Xia C."/>
            <person name="Wang M."/>
            <person name="Yin C."/>
            <person name="Cornejo O.E."/>
            <person name="Hulbert S.H."/>
            <person name="Chen X."/>
        </authorList>
    </citation>
    <scope>NUCLEOTIDE SEQUENCE [LARGE SCALE GENOMIC DNA]</scope>
    <source>
        <strain evidence="2">93-210</strain>
    </source>
</reference>
<evidence type="ECO:0000313" key="1">
    <source>
        <dbReference type="EMBL" id="KAI7937019.1"/>
    </source>
</evidence>
<gene>
    <name evidence="1" type="ORF">MJO28_015918</name>
</gene>
<accession>A0ACC0DRQ9</accession>
<sequence length="59" mass="6440">MGDQAEEEEELDAKRYTLSLLTESSAESKLEEEVADRIYLLSQGLLGVRGGGKKKPIAS</sequence>
<dbReference type="EMBL" id="CM045881">
    <property type="protein sequence ID" value="KAI7937019.1"/>
    <property type="molecule type" value="Genomic_DNA"/>
</dbReference>
<reference evidence="2" key="1">
    <citation type="journal article" date="2018" name="BMC Genomics">
        <title>Genomic insights into host adaptation between the wheat stripe rust pathogen (Puccinia striiformis f. sp. tritici) and the barley stripe rust pathogen (Puccinia striiformis f. sp. hordei).</title>
        <authorList>
            <person name="Xia C."/>
            <person name="Wang M."/>
            <person name="Yin C."/>
            <person name="Cornejo O.E."/>
            <person name="Hulbert S.H."/>
            <person name="Chen X."/>
        </authorList>
    </citation>
    <scope>NUCLEOTIDE SEQUENCE [LARGE SCALE GENOMIC DNA]</scope>
    <source>
        <strain evidence="2">93-210</strain>
    </source>
</reference>